<feature type="transmembrane region" description="Helical" evidence="1">
    <location>
        <begin position="278"/>
        <end position="300"/>
    </location>
</feature>
<dbReference type="Proteomes" id="UP000215771">
    <property type="component" value="Unassembled WGS sequence"/>
</dbReference>
<evidence type="ECO:0000313" key="3">
    <source>
        <dbReference type="Proteomes" id="UP000215771"/>
    </source>
</evidence>
<dbReference type="AlphaFoldDB" id="A0A269PFK6"/>
<proteinExistence type="predicted"/>
<evidence type="ECO:0008006" key="4">
    <source>
        <dbReference type="Google" id="ProtNLM"/>
    </source>
</evidence>
<dbReference type="EMBL" id="NQMQ01000002">
    <property type="protein sequence ID" value="PAJ70917.1"/>
    <property type="molecule type" value="Genomic_DNA"/>
</dbReference>
<gene>
    <name evidence="2" type="ORF">CIG21_01675</name>
</gene>
<accession>A0A269PFK6</accession>
<keyword evidence="1" id="KW-0472">Membrane</keyword>
<keyword evidence="1" id="KW-0812">Transmembrane</keyword>
<evidence type="ECO:0000256" key="1">
    <source>
        <dbReference type="SAM" id="Phobius"/>
    </source>
</evidence>
<keyword evidence="1" id="KW-1133">Transmembrane helix</keyword>
<dbReference type="RefSeq" id="WP_095275383.1">
    <property type="nucleotide sequence ID" value="NZ_CP047655.1"/>
</dbReference>
<evidence type="ECO:0000313" key="2">
    <source>
        <dbReference type="EMBL" id="PAJ70917.1"/>
    </source>
</evidence>
<sequence>MAGKTAVLSVRIVADAAKAAAGFRDAEKQVDTFEGKVTKKLGMTTGQIDKVAAASGAAAAAYGAFAVDAMKSASELEQATGAVNTVFKDQAGQVMNMAQNAAQAVGLSSSEYANSAAIMGSQLQNMGMETSQVAGKTDELITLAADLSSMYGGTTSEAISAVSSLLRGERDPIERYAVSINQADINARLAAEGLTGLEGEAAKQAETQATLSLLMEQSSDAMGNFARESDTQSGSMQIAQAEWENAKATLGQQFLPIAVDAANWLANMARIVGEHPQAFAAAGTAIAGFASAAMGISTAIKAVKGFSTAFKVLNTVLAANPVGAVVTVVAALAAGLVTAYNESETFRNAVNHFAETARDVFFTVGDWIRDHIIKPIEDAIDKWREFQSWVGDKWGDFTDWLGFGAADPSIVGQLASDAVMRFYPAQPDVTAAWSSPDPGLGAIPRRTSPVEQAPRQTVNITINGVLDADDAGRKIAKLLETHEIRESW</sequence>
<comment type="caution">
    <text evidence="2">The sequence shown here is derived from an EMBL/GenBank/DDBJ whole genome shotgun (WGS) entry which is preliminary data.</text>
</comment>
<organism evidence="2 3">
    <name type="scientific">Corynebacterium hadale</name>
    <dbReference type="NCBI Taxonomy" id="2026255"/>
    <lineage>
        <taxon>Bacteria</taxon>
        <taxon>Bacillati</taxon>
        <taxon>Actinomycetota</taxon>
        <taxon>Actinomycetes</taxon>
        <taxon>Mycobacteriales</taxon>
        <taxon>Corynebacteriaceae</taxon>
        <taxon>Corynebacterium</taxon>
    </lineage>
</organism>
<protein>
    <recommendedName>
        <fullName evidence="4">Phage tail tape measure protein</fullName>
    </recommendedName>
</protein>
<feature type="transmembrane region" description="Helical" evidence="1">
    <location>
        <begin position="312"/>
        <end position="337"/>
    </location>
</feature>
<name>A0A269PFK6_9CORY</name>
<reference evidence="2 3" key="1">
    <citation type="submission" date="2017-08" db="EMBL/GenBank/DDBJ databases">
        <authorList>
            <person name="de Groot N.N."/>
        </authorList>
    </citation>
    <scope>NUCLEOTIDE SEQUENCE [LARGE SCALE GENOMIC DNA]</scope>
    <source>
        <strain evidence="2 3">NBT06-6</strain>
    </source>
</reference>